<dbReference type="EMBL" id="MCFA01000061">
    <property type="protein sequence ID" value="ORY11432.1"/>
    <property type="molecule type" value="Genomic_DNA"/>
</dbReference>
<comment type="caution">
    <text evidence="1">The sequence shown here is derived from an EMBL/GenBank/DDBJ whole genome shotgun (WGS) entry which is preliminary data.</text>
</comment>
<proteinExistence type="predicted"/>
<name>A0A1Y1ZME7_9PLEO</name>
<accession>A0A1Y1ZME7</accession>
<protein>
    <submittedName>
        <fullName evidence="1">Uncharacterized protein</fullName>
    </submittedName>
</protein>
<organism evidence="1 2">
    <name type="scientific">Clohesyomyces aquaticus</name>
    <dbReference type="NCBI Taxonomy" id="1231657"/>
    <lineage>
        <taxon>Eukaryota</taxon>
        <taxon>Fungi</taxon>
        <taxon>Dikarya</taxon>
        <taxon>Ascomycota</taxon>
        <taxon>Pezizomycotina</taxon>
        <taxon>Dothideomycetes</taxon>
        <taxon>Pleosporomycetidae</taxon>
        <taxon>Pleosporales</taxon>
        <taxon>Lindgomycetaceae</taxon>
        <taxon>Clohesyomyces</taxon>
    </lineage>
</organism>
<dbReference type="Proteomes" id="UP000193144">
    <property type="component" value="Unassembled WGS sequence"/>
</dbReference>
<dbReference type="AlphaFoldDB" id="A0A1Y1ZME7"/>
<keyword evidence="2" id="KW-1185">Reference proteome</keyword>
<evidence type="ECO:0000313" key="2">
    <source>
        <dbReference type="Proteomes" id="UP000193144"/>
    </source>
</evidence>
<evidence type="ECO:0000313" key="1">
    <source>
        <dbReference type="EMBL" id="ORY11432.1"/>
    </source>
</evidence>
<gene>
    <name evidence="1" type="ORF">BCR34DRAFT_326611</name>
</gene>
<reference evidence="1 2" key="1">
    <citation type="submission" date="2016-07" db="EMBL/GenBank/DDBJ databases">
        <title>Pervasive Adenine N6-methylation of Active Genes in Fungi.</title>
        <authorList>
            <consortium name="DOE Joint Genome Institute"/>
            <person name="Mondo S.J."/>
            <person name="Dannebaum R.O."/>
            <person name="Kuo R.C."/>
            <person name="Labutti K."/>
            <person name="Haridas S."/>
            <person name="Kuo A."/>
            <person name="Salamov A."/>
            <person name="Ahrendt S.R."/>
            <person name="Lipzen A."/>
            <person name="Sullivan W."/>
            <person name="Andreopoulos W.B."/>
            <person name="Clum A."/>
            <person name="Lindquist E."/>
            <person name="Daum C."/>
            <person name="Ramamoorthy G.K."/>
            <person name="Gryganskyi A."/>
            <person name="Culley D."/>
            <person name="Magnuson J.K."/>
            <person name="James T.Y."/>
            <person name="O'Malley M.A."/>
            <person name="Stajich J.E."/>
            <person name="Spatafora J.W."/>
            <person name="Visel A."/>
            <person name="Grigoriev I.V."/>
        </authorList>
    </citation>
    <scope>NUCLEOTIDE SEQUENCE [LARGE SCALE GENOMIC DNA]</scope>
    <source>
        <strain evidence="1 2">CBS 115471</strain>
    </source>
</reference>
<sequence length="184" mass="19692">MSGSSIGGRSFSNPKSVLSYSTAQAAGIASSESNFKDSRRDISVYSVHLISDLGAILSANPVKCPHLFADLCAASRCASSCFRSDARFESASSKTVVLDLIKGTDYGLLFRVPIIHQGGSYRLIRCGAAPNKHNPGCACLSPCRVSSKLPVQEGSLRRIKLQLQIVNSSRRLWGRGGMVTARNI</sequence>